<dbReference type="WBParaSite" id="nRc.2.0.1.t12745-RA">
    <property type="protein sequence ID" value="nRc.2.0.1.t12745-RA"/>
    <property type="gene ID" value="nRc.2.0.1.g12745"/>
</dbReference>
<evidence type="ECO:0000256" key="2">
    <source>
        <dbReference type="ARBA" id="ARBA00022723"/>
    </source>
</evidence>
<dbReference type="Pfam" id="PF13359">
    <property type="entry name" value="DDE_Tnp_4"/>
    <property type="match status" value="1"/>
</dbReference>
<comment type="cofactor">
    <cofactor evidence="1">
        <name>a divalent metal cation</name>
        <dbReference type="ChEBI" id="CHEBI:60240"/>
    </cofactor>
</comment>
<organism evidence="4 5">
    <name type="scientific">Romanomermis culicivorax</name>
    <name type="common">Nematode worm</name>
    <dbReference type="NCBI Taxonomy" id="13658"/>
    <lineage>
        <taxon>Eukaryota</taxon>
        <taxon>Metazoa</taxon>
        <taxon>Ecdysozoa</taxon>
        <taxon>Nematoda</taxon>
        <taxon>Enoplea</taxon>
        <taxon>Dorylaimia</taxon>
        <taxon>Mermithida</taxon>
        <taxon>Mermithoidea</taxon>
        <taxon>Mermithidae</taxon>
        <taxon>Romanomermis</taxon>
    </lineage>
</organism>
<dbReference type="AlphaFoldDB" id="A0A915IF05"/>
<evidence type="ECO:0000313" key="4">
    <source>
        <dbReference type="Proteomes" id="UP000887565"/>
    </source>
</evidence>
<sequence length="173" mass="20436">MDDTLLLLLHHRRKKRQLERRWYVRPINEGRLLTGQFHTLVAQLELKDPEWYFKYFRMTPMKFHELAEMLKCELLKPGTHKMPIGPSERLALTLRARRIVENAFGIMCSQWQIFNRRIEGDPTTVDKIVKAVVCLHNYLKKNENSNGIYAPSSLIDREDANGDTHEGDWRTSM</sequence>
<dbReference type="InterPro" id="IPR027806">
    <property type="entry name" value="HARBI1_dom"/>
</dbReference>
<dbReference type="GO" id="GO:0046872">
    <property type="term" value="F:metal ion binding"/>
    <property type="evidence" value="ECO:0007669"/>
    <property type="project" value="UniProtKB-KW"/>
</dbReference>
<evidence type="ECO:0000313" key="5">
    <source>
        <dbReference type="WBParaSite" id="nRc.2.0.1.t12745-RA"/>
    </source>
</evidence>
<keyword evidence="4" id="KW-1185">Reference proteome</keyword>
<evidence type="ECO:0000256" key="1">
    <source>
        <dbReference type="ARBA" id="ARBA00001968"/>
    </source>
</evidence>
<dbReference type="OMA" id="THEGDWR"/>
<proteinExistence type="predicted"/>
<feature type="domain" description="DDE Tnp4" evidence="3">
    <location>
        <begin position="94"/>
        <end position="137"/>
    </location>
</feature>
<dbReference type="Proteomes" id="UP000887565">
    <property type="component" value="Unplaced"/>
</dbReference>
<name>A0A915IF05_ROMCU</name>
<accession>A0A915IF05</accession>
<reference evidence="5" key="1">
    <citation type="submission" date="2022-11" db="UniProtKB">
        <authorList>
            <consortium name="WormBaseParasite"/>
        </authorList>
    </citation>
    <scope>IDENTIFICATION</scope>
</reference>
<evidence type="ECO:0000259" key="3">
    <source>
        <dbReference type="Pfam" id="PF13359"/>
    </source>
</evidence>
<protein>
    <submittedName>
        <fullName evidence="5">DDE Tnp4 domain-containing protein</fullName>
    </submittedName>
</protein>
<keyword evidence="2" id="KW-0479">Metal-binding</keyword>